<sequence length="59" mass="6432">MSLLPVIDPGTIKQHCIAVNYENNSGHAAFVKTRRQTVTEDLNLCCCCTCDPFGVIFGS</sequence>
<evidence type="ECO:0000313" key="2">
    <source>
        <dbReference type="Proteomes" id="UP000250275"/>
    </source>
</evidence>
<evidence type="ECO:0000313" key="1">
    <source>
        <dbReference type="EMBL" id="OAD57521.1"/>
    </source>
</evidence>
<reference evidence="1 2" key="1">
    <citation type="submission" date="2015-07" db="EMBL/GenBank/DDBJ databases">
        <title>The genome of Eufriesea mexicana.</title>
        <authorList>
            <person name="Pan H."/>
            <person name="Kapheim K."/>
        </authorList>
    </citation>
    <scope>NUCLEOTIDE SEQUENCE [LARGE SCALE GENOMIC DNA]</scope>
    <source>
        <strain evidence="1">0111107269</strain>
        <tissue evidence="1">Whole body</tissue>
    </source>
</reference>
<organism evidence="1 2">
    <name type="scientific">Eufriesea mexicana</name>
    <dbReference type="NCBI Taxonomy" id="516756"/>
    <lineage>
        <taxon>Eukaryota</taxon>
        <taxon>Metazoa</taxon>
        <taxon>Ecdysozoa</taxon>
        <taxon>Arthropoda</taxon>
        <taxon>Hexapoda</taxon>
        <taxon>Insecta</taxon>
        <taxon>Pterygota</taxon>
        <taxon>Neoptera</taxon>
        <taxon>Endopterygota</taxon>
        <taxon>Hymenoptera</taxon>
        <taxon>Apocrita</taxon>
        <taxon>Aculeata</taxon>
        <taxon>Apoidea</taxon>
        <taxon>Anthophila</taxon>
        <taxon>Apidae</taxon>
        <taxon>Eufriesea</taxon>
    </lineage>
</organism>
<dbReference type="EMBL" id="KQ761467">
    <property type="protein sequence ID" value="OAD57521.1"/>
    <property type="molecule type" value="Genomic_DNA"/>
</dbReference>
<gene>
    <name evidence="1" type="ORF">WN48_01930</name>
</gene>
<protein>
    <submittedName>
        <fullName evidence="1">Uncharacterized protein</fullName>
    </submittedName>
</protein>
<name>A0A310SKW4_9HYME</name>
<dbReference type="AlphaFoldDB" id="A0A310SKW4"/>
<accession>A0A310SKW4</accession>
<proteinExistence type="predicted"/>
<keyword evidence="2" id="KW-1185">Reference proteome</keyword>
<dbReference type="Proteomes" id="UP000250275">
    <property type="component" value="Unassembled WGS sequence"/>
</dbReference>